<dbReference type="Proteomes" id="UP000824238">
    <property type="component" value="Unassembled WGS sequence"/>
</dbReference>
<name>A0A9D1DMR0_9FIRM</name>
<accession>A0A9D1DMR0</accession>
<feature type="transmembrane region" description="Helical" evidence="1">
    <location>
        <begin position="316"/>
        <end position="339"/>
    </location>
</feature>
<comment type="caution">
    <text evidence="3">The sequence shown here is derived from an EMBL/GenBank/DDBJ whole genome shotgun (WGS) entry which is preliminary data.</text>
</comment>
<gene>
    <name evidence="3" type="ORF">IAD36_08670</name>
</gene>
<evidence type="ECO:0000259" key="2">
    <source>
        <dbReference type="Pfam" id="PF12704"/>
    </source>
</evidence>
<evidence type="ECO:0000313" key="4">
    <source>
        <dbReference type="Proteomes" id="UP000824238"/>
    </source>
</evidence>
<sequence length="395" mass="43764">MKISGLKQRKIALPRPKVSLRLKRPTLSRGKIVLLCVCAALLIACCVLGFVYSDTAGRLLAQQAAERYQGEGEQRYAQASTFFPVGAEKSLADIYSFRSKMDSKLLDVSLEAKEDEPPLWIDAYSGSGKLTVTGNKGRAEVRATGVGGEWFSFHPLTLRSGSYINEDSLMHDQVLLDEKLAWQIFGSYELAGMTVTIGDKPFVVAGVVAIESDKASQKSYDATGEVFLHFDALLELNGGEGGIDCYELVCAEPITGFTAGLLREAFQDAETVQNTGRFSLSNTIKVIADFGTRSMQTAGVALPYWENAARLTEDNLAALLVAIVLLGLMPVVCAVWLAVRLLRRLWLHLRWEAGPAVVNHFSDRLRESQRRALKRRQKRIEESWVREDEVEDDKK</sequence>
<organism evidence="3 4">
    <name type="scientific">Candidatus Scatomorpha intestinigallinarum</name>
    <dbReference type="NCBI Taxonomy" id="2840923"/>
    <lineage>
        <taxon>Bacteria</taxon>
        <taxon>Bacillati</taxon>
        <taxon>Bacillota</taxon>
        <taxon>Clostridia</taxon>
        <taxon>Eubacteriales</taxon>
        <taxon>Candidatus Scatomorpha</taxon>
    </lineage>
</organism>
<dbReference type="EMBL" id="DVHH01000207">
    <property type="protein sequence ID" value="HIR55650.1"/>
    <property type="molecule type" value="Genomic_DNA"/>
</dbReference>
<protein>
    <submittedName>
        <fullName evidence="3">ABC transporter permease</fullName>
    </submittedName>
</protein>
<feature type="domain" description="MacB-like periplasmic core" evidence="2">
    <location>
        <begin position="105"/>
        <end position="233"/>
    </location>
</feature>
<dbReference type="InterPro" id="IPR025857">
    <property type="entry name" value="MacB_PCD"/>
</dbReference>
<dbReference type="AlphaFoldDB" id="A0A9D1DMR0"/>
<evidence type="ECO:0000313" key="3">
    <source>
        <dbReference type="EMBL" id="HIR55650.1"/>
    </source>
</evidence>
<evidence type="ECO:0000256" key="1">
    <source>
        <dbReference type="SAM" id="Phobius"/>
    </source>
</evidence>
<dbReference type="Pfam" id="PF12704">
    <property type="entry name" value="MacB_PCD"/>
    <property type="match status" value="1"/>
</dbReference>
<keyword evidence="1" id="KW-0472">Membrane</keyword>
<keyword evidence="1" id="KW-1133">Transmembrane helix</keyword>
<reference evidence="3" key="2">
    <citation type="journal article" date="2021" name="PeerJ">
        <title>Extensive microbial diversity within the chicken gut microbiome revealed by metagenomics and culture.</title>
        <authorList>
            <person name="Gilroy R."/>
            <person name="Ravi A."/>
            <person name="Getino M."/>
            <person name="Pursley I."/>
            <person name="Horton D.L."/>
            <person name="Alikhan N.F."/>
            <person name="Baker D."/>
            <person name="Gharbi K."/>
            <person name="Hall N."/>
            <person name="Watson M."/>
            <person name="Adriaenssens E.M."/>
            <person name="Foster-Nyarko E."/>
            <person name="Jarju S."/>
            <person name="Secka A."/>
            <person name="Antonio M."/>
            <person name="Oren A."/>
            <person name="Chaudhuri R.R."/>
            <person name="La Ragione R."/>
            <person name="Hildebrand F."/>
            <person name="Pallen M.J."/>
        </authorList>
    </citation>
    <scope>NUCLEOTIDE SEQUENCE</scope>
    <source>
        <strain evidence="3">ChiGjej3B3-7149</strain>
    </source>
</reference>
<keyword evidence="1" id="KW-0812">Transmembrane</keyword>
<reference evidence="3" key="1">
    <citation type="submission" date="2020-10" db="EMBL/GenBank/DDBJ databases">
        <authorList>
            <person name="Gilroy R."/>
        </authorList>
    </citation>
    <scope>NUCLEOTIDE SEQUENCE</scope>
    <source>
        <strain evidence="3">ChiGjej3B3-7149</strain>
    </source>
</reference>
<proteinExistence type="predicted"/>